<gene>
    <name evidence="2" type="ORF">PIB30_027621</name>
</gene>
<evidence type="ECO:0000313" key="3">
    <source>
        <dbReference type="Proteomes" id="UP001341840"/>
    </source>
</evidence>
<evidence type="ECO:0000256" key="1">
    <source>
        <dbReference type="SAM" id="MobiDB-lite"/>
    </source>
</evidence>
<feature type="region of interest" description="Disordered" evidence="1">
    <location>
        <begin position="69"/>
        <end position="93"/>
    </location>
</feature>
<evidence type="ECO:0000313" key="2">
    <source>
        <dbReference type="EMBL" id="MED6218547.1"/>
    </source>
</evidence>
<protein>
    <submittedName>
        <fullName evidence="2">Uncharacterized protein</fullName>
    </submittedName>
</protein>
<reference evidence="2 3" key="1">
    <citation type="journal article" date="2023" name="Plants (Basel)">
        <title>Bridging the Gap: Combining Genomics and Transcriptomics Approaches to Understand Stylosanthes scabra, an Orphan Legume from the Brazilian Caatinga.</title>
        <authorList>
            <person name="Ferreira-Neto J.R.C."/>
            <person name="da Silva M.D."/>
            <person name="Binneck E."/>
            <person name="de Melo N.F."/>
            <person name="da Silva R.H."/>
            <person name="de Melo A.L.T.M."/>
            <person name="Pandolfi V."/>
            <person name="Bustamante F.O."/>
            <person name="Brasileiro-Vidal A.C."/>
            <person name="Benko-Iseppon A.M."/>
        </authorList>
    </citation>
    <scope>NUCLEOTIDE SEQUENCE [LARGE SCALE GENOMIC DNA]</scope>
    <source>
        <tissue evidence="2">Leaves</tissue>
    </source>
</reference>
<accession>A0ABU6Z7H4</accession>
<proteinExistence type="predicted"/>
<dbReference type="EMBL" id="JASCZI010271967">
    <property type="protein sequence ID" value="MED6218547.1"/>
    <property type="molecule type" value="Genomic_DNA"/>
</dbReference>
<sequence length="142" mass="15817">MDIIYRTFDSLLIGGYFQKDCKRHGCENRYKNGLLSIVMVLIEVYVKEFGAEVLSQQVHLHEKHGEENAEFSAGFGSSKTMAEPPKNSKEAKGQSLVVVRKNVDVVVSPLNEELINVCVGNMQCNMHNDVAVGKENVNRMGS</sequence>
<name>A0ABU6Z7H4_9FABA</name>
<organism evidence="2 3">
    <name type="scientific">Stylosanthes scabra</name>
    <dbReference type="NCBI Taxonomy" id="79078"/>
    <lineage>
        <taxon>Eukaryota</taxon>
        <taxon>Viridiplantae</taxon>
        <taxon>Streptophyta</taxon>
        <taxon>Embryophyta</taxon>
        <taxon>Tracheophyta</taxon>
        <taxon>Spermatophyta</taxon>
        <taxon>Magnoliopsida</taxon>
        <taxon>eudicotyledons</taxon>
        <taxon>Gunneridae</taxon>
        <taxon>Pentapetalae</taxon>
        <taxon>rosids</taxon>
        <taxon>fabids</taxon>
        <taxon>Fabales</taxon>
        <taxon>Fabaceae</taxon>
        <taxon>Papilionoideae</taxon>
        <taxon>50 kb inversion clade</taxon>
        <taxon>dalbergioids sensu lato</taxon>
        <taxon>Dalbergieae</taxon>
        <taxon>Pterocarpus clade</taxon>
        <taxon>Stylosanthes</taxon>
    </lineage>
</organism>
<comment type="caution">
    <text evidence="2">The sequence shown here is derived from an EMBL/GenBank/DDBJ whole genome shotgun (WGS) entry which is preliminary data.</text>
</comment>
<keyword evidence="3" id="KW-1185">Reference proteome</keyword>
<dbReference type="Proteomes" id="UP001341840">
    <property type="component" value="Unassembled WGS sequence"/>
</dbReference>